<dbReference type="EMBL" id="SOAM01000003">
    <property type="protein sequence ID" value="TDS76003.1"/>
    <property type="molecule type" value="Genomic_DNA"/>
</dbReference>
<dbReference type="PROSITE" id="PS51186">
    <property type="entry name" value="GNAT"/>
    <property type="match status" value="1"/>
</dbReference>
<gene>
    <name evidence="2" type="ORF">CLV52_3118</name>
</gene>
<dbReference type="AlphaFoldDB" id="A0A4R7FF54"/>
<dbReference type="Pfam" id="PF00583">
    <property type="entry name" value="Acetyltransf_1"/>
    <property type="match status" value="1"/>
</dbReference>
<dbReference type="InterPro" id="IPR000182">
    <property type="entry name" value="GNAT_dom"/>
</dbReference>
<evidence type="ECO:0000313" key="2">
    <source>
        <dbReference type="EMBL" id="TDS76003.1"/>
    </source>
</evidence>
<feature type="domain" description="N-acetyltransferase" evidence="1">
    <location>
        <begin position="109"/>
        <end position="265"/>
    </location>
</feature>
<dbReference type="Proteomes" id="UP000295344">
    <property type="component" value="Unassembled WGS sequence"/>
</dbReference>
<dbReference type="CDD" id="cd04301">
    <property type="entry name" value="NAT_SF"/>
    <property type="match status" value="1"/>
</dbReference>
<dbReference type="OrthoDB" id="9797456at2"/>
<dbReference type="Gene3D" id="3.40.630.30">
    <property type="match status" value="1"/>
</dbReference>
<keyword evidence="2" id="KW-0808">Transferase</keyword>
<proteinExistence type="predicted"/>
<name>A0A4R7FF54_9MICO</name>
<accession>A0A4R7FF54</accession>
<dbReference type="GO" id="GO:0016747">
    <property type="term" value="F:acyltransferase activity, transferring groups other than amino-acyl groups"/>
    <property type="evidence" value="ECO:0007669"/>
    <property type="project" value="InterPro"/>
</dbReference>
<reference evidence="2 3" key="1">
    <citation type="submission" date="2019-03" db="EMBL/GenBank/DDBJ databases">
        <title>Genomic Encyclopedia of Archaeal and Bacterial Type Strains, Phase II (KMG-II): from individual species to whole genera.</title>
        <authorList>
            <person name="Goeker M."/>
        </authorList>
    </citation>
    <scope>NUCLEOTIDE SEQUENCE [LARGE SCALE GENOMIC DNA]</scope>
    <source>
        <strain evidence="2 3">DSM 24782</strain>
    </source>
</reference>
<dbReference type="InterPro" id="IPR016181">
    <property type="entry name" value="Acyl_CoA_acyltransferase"/>
</dbReference>
<evidence type="ECO:0000259" key="1">
    <source>
        <dbReference type="PROSITE" id="PS51186"/>
    </source>
</evidence>
<dbReference type="SUPFAM" id="SSF55729">
    <property type="entry name" value="Acyl-CoA N-acyltransferases (Nat)"/>
    <property type="match status" value="1"/>
</dbReference>
<comment type="caution">
    <text evidence="2">The sequence shown here is derived from an EMBL/GenBank/DDBJ whole genome shotgun (WGS) entry which is preliminary data.</text>
</comment>
<keyword evidence="3" id="KW-1185">Reference proteome</keyword>
<sequence length="265" mass="27464">MNRSLAFATDVALRAAEGAEVERTTAGVVVRMGSNPGFRWGNFLLVDRAGSPGARTAEHAAAFPGAGFTTIGVDAPHAALDEGAWLSAGFTIERLAVLTSRGAISAPAAGVRPLVSDEDWAAEQRIALALEDAPDEDHLAFVRRRTAERRRAVEAGRIVWLGVEVAGAVVATAGIADAGDRIARFQDVQTDAAHRRRGHASALIAAGVRIAADAFGSALFVLVAERAGPAIGLYRRLGFGEVETQLQLSRVDPPSASLGAVGGAA</sequence>
<protein>
    <submittedName>
        <fullName evidence="2">Acetyltransferase (GNAT) family protein</fullName>
    </submittedName>
</protein>
<evidence type="ECO:0000313" key="3">
    <source>
        <dbReference type="Proteomes" id="UP000295344"/>
    </source>
</evidence>
<dbReference type="RefSeq" id="WP_133767223.1">
    <property type="nucleotide sequence ID" value="NZ_BAAARP010000001.1"/>
</dbReference>
<organism evidence="2 3">
    <name type="scientific">Amnibacterium kyonggiense</name>
    <dbReference type="NCBI Taxonomy" id="595671"/>
    <lineage>
        <taxon>Bacteria</taxon>
        <taxon>Bacillati</taxon>
        <taxon>Actinomycetota</taxon>
        <taxon>Actinomycetes</taxon>
        <taxon>Micrococcales</taxon>
        <taxon>Microbacteriaceae</taxon>
        <taxon>Amnibacterium</taxon>
    </lineage>
</organism>